<dbReference type="InterPro" id="IPR001304">
    <property type="entry name" value="C-type_lectin-like"/>
</dbReference>
<evidence type="ECO:0000256" key="2">
    <source>
        <dbReference type="SAM" id="Coils"/>
    </source>
</evidence>
<dbReference type="Gene3D" id="1.20.5.170">
    <property type="match status" value="6"/>
</dbReference>
<evidence type="ECO:0000313" key="5">
    <source>
        <dbReference type="Proteomes" id="UP000694850"/>
    </source>
</evidence>
<dbReference type="Proteomes" id="UP000694850">
    <property type="component" value="Unplaced"/>
</dbReference>
<dbReference type="PROSITE" id="PS50041">
    <property type="entry name" value="C_TYPE_LECTIN_2"/>
    <property type="match status" value="1"/>
</dbReference>
<feature type="transmembrane region" description="Helical" evidence="3">
    <location>
        <begin position="36"/>
        <end position="59"/>
    </location>
</feature>
<evidence type="ECO:0000256" key="1">
    <source>
        <dbReference type="ARBA" id="ARBA00022734"/>
    </source>
</evidence>
<accession>A0A8B6ZRJ2</accession>
<name>A0A8B6ZRJ2_ORYAF</name>
<feature type="domain" description="C-type lectin" evidence="4">
    <location>
        <begin position="494"/>
        <end position="612"/>
    </location>
</feature>
<keyword evidence="3" id="KW-0472">Membrane</keyword>
<reference evidence="6" key="1">
    <citation type="submission" date="2025-08" db="UniProtKB">
        <authorList>
            <consortium name="RefSeq"/>
        </authorList>
    </citation>
    <scope>IDENTIFICATION</scope>
</reference>
<dbReference type="Gene3D" id="3.10.100.10">
    <property type="entry name" value="Mannose-Binding Protein A, subunit A"/>
    <property type="match status" value="1"/>
</dbReference>
<dbReference type="SUPFAM" id="SSF56436">
    <property type="entry name" value="C-type lectin-like"/>
    <property type="match status" value="1"/>
</dbReference>
<sequence length="620" mass="69323">MNDDRVFFCTDNQCVSLHPRGMDSEAKAPAARKASWLALVALVFTAVTLVSCLVALFAMGPGLRVCADQEWGILALQHPRPADPSFAKFQNMGLGDNTTEQLPVDLDGPYHFFRVSEMQEAIQMLKDHVENSSTWSVEIQVLKCSVDNVSSQIQMLSGHLENTSADIQMVKGELTDAKTLSIQTQMLRSSLEGANAEIHRLKGDLEKTHALNSQTQSFLKNSSESTSIELHTLSRGLENASTDIQILKAGLATANAQTLLVNSSLENTNAQIFLLRDNLNSVNILRTQSQALRNSLEGATSEIQKLKGGLQNTDAANSQMQTFVRVSLEKTSAEIQLLIGQLEKASDEIHSLRKDLEKAKAESQMTNSSLEQTNAQVQVLKTELTVTNALNSQIQVLNGHLKNASREIQTLKQGMRDAAALKARTQTLGSSLQKVNAEIQRLKRDLENTKTLTAKIQEEQGRLETLYTTFASQEQLQRTQNQLLQLILEGWKVYSGNLYYFSNEKKSWDEAERFCVSERAHLASVTSEEEQTFLRKSTDTFYHWIGLTDRGTEGSWRWVDGTPFSASQSKVFWGRNQPDNWLHNNGQTEDCVHMQQMWNDILCDTPYHWVCKKPIGQSVA</sequence>
<dbReference type="InterPro" id="IPR050111">
    <property type="entry name" value="C-type_lectin/snaclec_domain"/>
</dbReference>
<dbReference type="InterPro" id="IPR016187">
    <property type="entry name" value="CTDL_fold"/>
</dbReference>
<dbReference type="GO" id="GO:0030246">
    <property type="term" value="F:carbohydrate binding"/>
    <property type="evidence" value="ECO:0007669"/>
    <property type="project" value="UniProtKB-KW"/>
</dbReference>
<keyword evidence="3" id="KW-0812">Transmembrane</keyword>
<dbReference type="AlphaFoldDB" id="A0A8B6ZRJ2"/>
<evidence type="ECO:0000259" key="4">
    <source>
        <dbReference type="PROSITE" id="PS50041"/>
    </source>
</evidence>
<evidence type="ECO:0000313" key="6">
    <source>
        <dbReference type="RefSeq" id="XP_007938335.1"/>
    </source>
</evidence>
<dbReference type="OrthoDB" id="2142683at2759"/>
<keyword evidence="2" id="KW-0175">Coiled coil</keyword>
<dbReference type="CDD" id="cd03590">
    <property type="entry name" value="CLECT_DC-SIGN_like"/>
    <property type="match status" value="1"/>
</dbReference>
<evidence type="ECO:0000256" key="3">
    <source>
        <dbReference type="SAM" id="Phobius"/>
    </source>
</evidence>
<gene>
    <name evidence="6" type="primary">CLEC4F</name>
</gene>
<dbReference type="InterPro" id="IPR033989">
    <property type="entry name" value="CD209-like_CTLD"/>
</dbReference>
<feature type="coiled-coil region" evidence="2">
    <location>
        <begin position="401"/>
        <end position="459"/>
    </location>
</feature>
<dbReference type="Pfam" id="PF00059">
    <property type="entry name" value="Lectin_C"/>
    <property type="match status" value="1"/>
</dbReference>
<dbReference type="GeneID" id="103196411"/>
<dbReference type="RefSeq" id="XP_007938335.1">
    <property type="nucleotide sequence ID" value="XM_007940144.1"/>
</dbReference>
<dbReference type="CTD" id="165530"/>
<keyword evidence="1" id="KW-0430">Lectin</keyword>
<dbReference type="PANTHER" id="PTHR22803">
    <property type="entry name" value="MANNOSE, PHOSPHOLIPASE, LECTIN RECEPTOR RELATED"/>
    <property type="match status" value="1"/>
</dbReference>
<dbReference type="SMART" id="SM00034">
    <property type="entry name" value="CLECT"/>
    <property type="match status" value="1"/>
</dbReference>
<organism evidence="5 6">
    <name type="scientific">Orycteropus afer afer</name>
    <dbReference type="NCBI Taxonomy" id="1230840"/>
    <lineage>
        <taxon>Eukaryota</taxon>
        <taxon>Metazoa</taxon>
        <taxon>Chordata</taxon>
        <taxon>Craniata</taxon>
        <taxon>Vertebrata</taxon>
        <taxon>Euteleostomi</taxon>
        <taxon>Mammalia</taxon>
        <taxon>Eutheria</taxon>
        <taxon>Afrotheria</taxon>
        <taxon>Tubulidentata</taxon>
        <taxon>Orycteropodidae</taxon>
        <taxon>Orycteropus</taxon>
    </lineage>
</organism>
<proteinExistence type="predicted"/>
<protein>
    <submittedName>
        <fullName evidence="6">C-type lectin domain family 4 member F</fullName>
    </submittedName>
</protein>
<keyword evidence="3" id="KW-1133">Transmembrane helix</keyword>
<dbReference type="InterPro" id="IPR016186">
    <property type="entry name" value="C-type_lectin-like/link_sf"/>
</dbReference>
<feature type="coiled-coil region" evidence="2">
    <location>
        <begin position="328"/>
        <end position="376"/>
    </location>
</feature>
<keyword evidence="5" id="KW-1185">Reference proteome</keyword>